<dbReference type="STRING" id="1097556.R4XB53"/>
<comment type="caution">
    <text evidence="13">The sequence shown here is derived from an EMBL/GenBank/DDBJ whole genome shotgun (WGS) entry which is preliminary data.</text>
</comment>
<dbReference type="InterPro" id="IPR003593">
    <property type="entry name" value="AAA+_ATPase"/>
</dbReference>
<keyword evidence="5" id="KW-0547">Nucleotide-binding</keyword>
<dbReference type="SUPFAM" id="SSF52540">
    <property type="entry name" value="P-loop containing nucleoside triphosphate hydrolases"/>
    <property type="match status" value="2"/>
</dbReference>
<dbReference type="Pfam" id="PF00004">
    <property type="entry name" value="AAA"/>
    <property type="match status" value="2"/>
</dbReference>
<keyword evidence="6" id="KW-0378">Hydrolase</keyword>
<dbReference type="InterPro" id="IPR045199">
    <property type="entry name" value="ATAD2-like"/>
</dbReference>
<dbReference type="GO" id="GO:0140674">
    <property type="term" value="F:ATP-dependent histone chaperone activity"/>
    <property type="evidence" value="ECO:0007669"/>
    <property type="project" value="UniProtKB-ARBA"/>
</dbReference>
<dbReference type="Gene3D" id="3.40.50.300">
    <property type="entry name" value="P-loop containing nucleotide triphosphate hydrolases"/>
    <property type="match status" value="2"/>
</dbReference>
<dbReference type="GO" id="GO:0045815">
    <property type="term" value="P:transcription initiation-coupled chromatin remodeling"/>
    <property type="evidence" value="ECO:0007669"/>
    <property type="project" value="TreeGrafter"/>
</dbReference>
<evidence type="ECO:0000256" key="6">
    <source>
        <dbReference type="ARBA" id="ARBA00022801"/>
    </source>
</evidence>
<evidence type="ECO:0000256" key="4">
    <source>
        <dbReference type="ARBA" id="ARBA00022454"/>
    </source>
</evidence>
<protein>
    <submittedName>
        <fullName evidence="13">AAA family ATPase</fullName>
    </submittedName>
</protein>
<comment type="catalytic activity">
    <reaction evidence="10">
        <text>ATP + H2O = ADP + phosphate + H(+)</text>
        <dbReference type="Rhea" id="RHEA:13065"/>
        <dbReference type="ChEBI" id="CHEBI:15377"/>
        <dbReference type="ChEBI" id="CHEBI:15378"/>
        <dbReference type="ChEBI" id="CHEBI:30616"/>
        <dbReference type="ChEBI" id="CHEBI:43474"/>
        <dbReference type="ChEBI" id="CHEBI:456216"/>
    </reaction>
    <physiologicalReaction direction="left-to-right" evidence="10">
        <dbReference type="Rhea" id="RHEA:13066"/>
    </physiologicalReaction>
</comment>
<feature type="domain" description="AAA+ ATPase" evidence="12">
    <location>
        <begin position="433"/>
        <end position="574"/>
    </location>
</feature>
<dbReference type="GO" id="GO:0000785">
    <property type="term" value="C:chromatin"/>
    <property type="evidence" value="ECO:0007669"/>
    <property type="project" value="UniProtKB-ARBA"/>
</dbReference>
<dbReference type="SMART" id="SM00382">
    <property type="entry name" value="AAA"/>
    <property type="match status" value="2"/>
</dbReference>
<comment type="subcellular location">
    <subcellularLocation>
        <location evidence="2">Chromosome</location>
    </subcellularLocation>
    <subcellularLocation>
        <location evidence="1">Nucleus</location>
    </subcellularLocation>
</comment>
<dbReference type="InterPro" id="IPR003960">
    <property type="entry name" value="ATPase_AAA_CS"/>
</dbReference>
<gene>
    <name evidence="13" type="ORF">TAPDE_003024</name>
</gene>
<dbReference type="GO" id="GO:0006334">
    <property type="term" value="P:nucleosome assembly"/>
    <property type="evidence" value="ECO:0007669"/>
    <property type="project" value="TreeGrafter"/>
</dbReference>
<evidence type="ECO:0000256" key="8">
    <source>
        <dbReference type="ARBA" id="ARBA00023117"/>
    </source>
</evidence>
<evidence type="ECO:0000256" key="11">
    <source>
        <dbReference type="SAM" id="MobiDB-lite"/>
    </source>
</evidence>
<feature type="region of interest" description="Disordered" evidence="11">
    <location>
        <begin position="1"/>
        <end position="289"/>
    </location>
</feature>
<dbReference type="CDD" id="cd05491">
    <property type="entry name" value="Bromo_TBP7_like"/>
    <property type="match status" value="1"/>
</dbReference>
<keyword evidence="8" id="KW-0103">Bromodomain</keyword>
<dbReference type="InterPro" id="IPR041569">
    <property type="entry name" value="AAA_lid_3"/>
</dbReference>
<keyword evidence="4" id="KW-0158">Chromosome</keyword>
<keyword evidence="14" id="KW-1185">Reference proteome</keyword>
<dbReference type="GO" id="GO:0005634">
    <property type="term" value="C:nucleus"/>
    <property type="evidence" value="ECO:0007669"/>
    <property type="project" value="UniProtKB-SubCell"/>
</dbReference>
<dbReference type="PROSITE" id="PS00674">
    <property type="entry name" value="AAA"/>
    <property type="match status" value="1"/>
</dbReference>
<dbReference type="GO" id="GO:0006337">
    <property type="term" value="P:nucleosome disassembly"/>
    <property type="evidence" value="ECO:0007669"/>
    <property type="project" value="TreeGrafter"/>
</dbReference>
<dbReference type="InterPro" id="IPR027417">
    <property type="entry name" value="P-loop_NTPase"/>
</dbReference>
<feature type="region of interest" description="Disordered" evidence="11">
    <location>
        <begin position="321"/>
        <end position="350"/>
    </location>
</feature>
<dbReference type="OrthoDB" id="5421at2759"/>
<evidence type="ECO:0000256" key="1">
    <source>
        <dbReference type="ARBA" id="ARBA00004123"/>
    </source>
</evidence>
<dbReference type="Pfam" id="PF17862">
    <property type="entry name" value="AAA_lid_3"/>
    <property type="match status" value="1"/>
</dbReference>
<dbReference type="GO" id="GO:0042393">
    <property type="term" value="F:histone binding"/>
    <property type="evidence" value="ECO:0007669"/>
    <property type="project" value="UniProtKB-ARBA"/>
</dbReference>
<feature type="compositionally biased region" description="Polar residues" evidence="11">
    <location>
        <begin position="321"/>
        <end position="338"/>
    </location>
</feature>
<dbReference type="Proteomes" id="UP000013776">
    <property type="component" value="Unassembled WGS sequence"/>
</dbReference>
<feature type="compositionally biased region" description="Basic and acidic residues" evidence="11">
    <location>
        <begin position="1"/>
        <end position="10"/>
    </location>
</feature>
<dbReference type="FunFam" id="3.40.50.300:FF:000061">
    <property type="entry name" value="ATPase family, AAA domain-containing 2"/>
    <property type="match status" value="1"/>
</dbReference>
<evidence type="ECO:0000256" key="10">
    <source>
        <dbReference type="ARBA" id="ARBA00048778"/>
    </source>
</evidence>
<evidence type="ECO:0000259" key="12">
    <source>
        <dbReference type="SMART" id="SM00382"/>
    </source>
</evidence>
<dbReference type="eggNOG" id="KOG0732">
    <property type="taxonomic scope" value="Eukaryota"/>
</dbReference>
<dbReference type="FunFam" id="1.10.8.60:FF:000016">
    <property type="entry name" value="ATPase family AAA domain-containing protein 2B"/>
    <property type="match status" value="1"/>
</dbReference>
<comment type="similarity">
    <text evidence="3">Belongs to the AAA ATPase family.</text>
</comment>
<feature type="compositionally biased region" description="Basic residues" evidence="11">
    <location>
        <begin position="222"/>
        <end position="231"/>
    </location>
</feature>
<feature type="compositionally biased region" description="Polar residues" evidence="11">
    <location>
        <begin position="11"/>
        <end position="28"/>
    </location>
</feature>
<dbReference type="SUPFAM" id="SSF47370">
    <property type="entry name" value="Bromodomain"/>
    <property type="match status" value="1"/>
</dbReference>
<evidence type="ECO:0000256" key="9">
    <source>
        <dbReference type="ARBA" id="ARBA00023242"/>
    </source>
</evidence>
<feature type="domain" description="AAA+ ATPase" evidence="12">
    <location>
        <begin position="750"/>
        <end position="878"/>
    </location>
</feature>
<keyword evidence="7" id="KW-0067">ATP-binding</keyword>
<keyword evidence="9" id="KW-0539">Nucleus</keyword>
<dbReference type="GO" id="GO:0016887">
    <property type="term" value="F:ATP hydrolysis activity"/>
    <property type="evidence" value="ECO:0007669"/>
    <property type="project" value="InterPro"/>
</dbReference>
<evidence type="ECO:0000313" key="14">
    <source>
        <dbReference type="Proteomes" id="UP000013776"/>
    </source>
</evidence>
<dbReference type="CDD" id="cd19517">
    <property type="entry name" value="RecA-like_Yta7-like"/>
    <property type="match status" value="1"/>
</dbReference>
<feature type="compositionally biased region" description="Acidic residues" evidence="11">
    <location>
        <begin position="166"/>
        <end position="185"/>
    </location>
</feature>
<evidence type="ECO:0000256" key="3">
    <source>
        <dbReference type="ARBA" id="ARBA00006914"/>
    </source>
</evidence>
<evidence type="ECO:0000256" key="7">
    <source>
        <dbReference type="ARBA" id="ARBA00022840"/>
    </source>
</evidence>
<proteinExistence type="inferred from homology"/>
<dbReference type="GO" id="GO:0005524">
    <property type="term" value="F:ATP binding"/>
    <property type="evidence" value="ECO:0007669"/>
    <property type="project" value="UniProtKB-KW"/>
</dbReference>
<dbReference type="Gene3D" id="1.10.8.60">
    <property type="match status" value="1"/>
</dbReference>
<feature type="compositionally biased region" description="Basic and acidic residues" evidence="11">
    <location>
        <begin position="250"/>
        <end position="272"/>
    </location>
</feature>
<evidence type="ECO:0000313" key="13">
    <source>
        <dbReference type="EMBL" id="CCG83104.2"/>
    </source>
</evidence>
<dbReference type="GO" id="GO:0003682">
    <property type="term" value="F:chromatin binding"/>
    <property type="evidence" value="ECO:0007669"/>
    <property type="project" value="TreeGrafter"/>
</dbReference>
<dbReference type="InterPro" id="IPR003959">
    <property type="entry name" value="ATPase_AAA_core"/>
</dbReference>
<evidence type="ECO:0000256" key="5">
    <source>
        <dbReference type="ARBA" id="ARBA00022741"/>
    </source>
</evidence>
<evidence type="ECO:0000256" key="2">
    <source>
        <dbReference type="ARBA" id="ARBA00004286"/>
    </source>
</evidence>
<dbReference type="EMBL" id="CAHR02000123">
    <property type="protein sequence ID" value="CCG83104.2"/>
    <property type="molecule type" value="Genomic_DNA"/>
</dbReference>
<dbReference type="InterPro" id="IPR036427">
    <property type="entry name" value="Bromodomain-like_sf"/>
</dbReference>
<organism evidence="13 14">
    <name type="scientific">Taphrina deformans (strain PYCC 5710 / ATCC 11124 / CBS 356.35 / IMI 108563 / JCM 9778 / NBRC 8474)</name>
    <name type="common">Peach leaf curl fungus</name>
    <name type="synonym">Lalaria deformans</name>
    <dbReference type="NCBI Taxonomy" id="1097556"/>
    <lineage>
        <taxon>Eukaryota</taxon>
        <taxon>Fungi</taxon>
        <taxon>Dikarya</taxon>
        <taxon>Ascomycota</taxon>
        <taxon>Taphrinomycotina</taxon>
        <taxon>Taphrinomycetes</taxon>
        <taxon>Taphrinales</taxon>
        <taxon>Taphrinaceae</taxon>
        <taxon>Taphrina</taxon>
    </lineage>
</organism>
<dbReference type="FunFam" id="3.40.50.300:FF:001218">
    <property type="entry name" value="AAA family ATPase, putative"/>
    <property type="match status" value="1"/>
</dbReference>
<dbReference type="PANTHER" id="PTHR23069:SF0">
    <property type="entry name" value="TAT-BINDING HOMOLOG 7"/>
    <property type="match status" value="1"/>
</dbReference>
<sequence length="1354" mass="151057">MVPDDHDMRSSEYSTNGHDNSGPPSTNRHIVKLNVRGPNGHGDFADRETSPKVEFASEDDNIHIARRRSSRHDGMSRAGQPDGEVSDNDKLNVSRRKQMHQDASAQASDDDESVELYTPRKSSRRSRPLESGDSDENETVRQSGRLSRRLSDSRLKSRSRTRTHSDEDEYVDGEESEEGEEDIISDDSLVDRDNIADFVEDDERPSRKQRRLRHASTQQAQHNKRRKRATRAVRSDDDFSGGSSPTDLQAELKELRPEREERRRELRDRTNRPDYAIPPPFTDQMLAAPMPTRKKDLGLRSSFRSLYPEYGSLGIGLPNDNKTTFGNFGQPTGLQSDTDSSDEEGQTSKTTAKAVASALLPAMKSLDQSGTGGPNNLGKIKGSNLADAEPIGIDKTVSFDSVGGLQDHIDQLKEMVSLPLLYPEIFERFHITPPRGVLFHGPPGTGKTLMARALAASCSSEGRKISFYMRKGADCLSKWVGEAERQLRLLFDEAKANQPSIIFFDEIDGLAPVRSAKQDQIHASIVSTLLALMDGMDARGQVVVIGATNRPDSVDPALRRPGRFDREFYFPLPALEARSQILSIHTSKWTPPLEAKFVAQLATQTKGYGGADLRALCTEAALNAVQRRYPQIYMSSEKLVIDPATISIVPGDFTSAINKIIPSSARSTASGAAILPKHLQPLLSRTLDRITEAIDSMIPRTSVKTALERNLYVNSSALTFEQENMRQSESSIIRHIAILMNIVLQNMRTYRPRILVSGSSGSGQQHLGRAVLHHLEGYHVQNIDLAMLFSDSASTAEASLIQAFTEAKRHKPSILFMPCIELWFQTASDSVVSTLRSLLSTIGPNEPLLLLAISDTVRSRLPTRITEFFGHNSISNIHIELPTEQERSAFFEFLASYITKSPAEFPGEDLGPKRKLELLAIAPPVAPREPTKAERKATEARDKKTKLALKARLGPLMELIRTRYKRFKKPIIDERHIAHLLVGPDEEIPMEMGDRDYEKTEDGMILENSTGKKFYNMDINLIEERLWNNLYLSPKQFQSDIEQILHDVQQEGNDRERLLKAQEMHTNVLIHLEEMFDTSFLEECKHMAMREVSRHQKFLQSVPQTKLPEVVHQLEIAPEIVGESRVDSEDMLNASTGAPINSDQSTQLNHGATESVNMIDQTAGFVSSIDAEMLDDSHATKNSSEVGQLQIPGDVMAVSQMTNHDADRPLVPELGSSMQHPDALPKEPEQMVAVNPRIVDASEASLATAAELEDQHSAQVLPVSDSPADIGNHNKPLVEHEPYQLDATQLTTSLKRWNVLTTGFNIDQLEQLNSFAIDLLWTHRLKWDRNEVLQLMASGVEHIIPSLAADFQEE</sequence>
<name>R4XB53_TAPDE</name>
<accession>R4XB53</accession>
<feature type="region of interest" description="Disordered" evidence="11">
    <location>
        <begin position="1257"/>
        <end position="1277"/>
    </location>
</feature>
<reference evidence="13 14" key="1">
    <citation type="journal article" date="2013" name="MBio">
        <title>Genome sequencing of the plant pathogen Taphrina deformans, the causal agent of peach leaf curl.</title>
        <authorList>
            <person name="Cisse O.H."/>
            <person name="Almeida J.M.G.C.F."/>
            <person name="Fonseca A."/>
            <person name="Kumar A.A."/>
            <person name="Salojaervi J."/>
            <person name="Overmyer K."/>
            <person name="Hauser P.M."/>
            <person name="Pagni M."/>
        </authorList>
    </citation>
    <scope>NUCLEOTIDE SEQUENCE [LARGE SCALE GENOMIC DNA]</scope>
    <source>
        <strain evidence="14">PYCC 5710 / ATCC 11124 / CBS 356.35 / IMI 108563 / JCM 9778 / NBRC 8474</strain>
    </source>
</reference>
<dbReference type="PANTHER" id="PTHR23069">
    <property type="entry name" value="AAA DOMAIN-CONTAINING"/>
    <property type="match status" value="1"/>
</dbReference>